<dbReference type="OrthoDB" id="8582986at2"/>
<feature type="domain" description="Beta-lactamase-related" evidence="2">
    <location>
        <begin position="74"/>
        <end position="328"/>
    </location>
</feature>
<dbReference type="InterPro" id="IPR012338">
    <property type="entry name" value="Beta-lactam/transpept-like"/>
</dbReference>
<dbReference type="AlphaFoldDB" id="A0A7Z7N1S6"/>
<evidence type="ECO:0000256" key="1">
    <source>
        <dbReference type="ARBA" id="ARBA00022801"/>
    </source>
</evidence>
<dbReference type="EMBL" id="OCSU01000001">
    <property type="protein sequence ID" value="SOE57162.1"/>
    <property type="molecule type" value="Genomic_DNA"/>
</dbReference>
<accession>A0A7Z7N1S6</accession>
<protein>
    <submittedName>
        <fullName evidence="3">Beta-lactamase</fullName>
    </submittedName>
</protein>
<keyword evidence="4" id="KW-1185">Reference proteome</keyword>
<gene>
    <name evidence="3" type="ORF">SAMN05446927_1395</name>
</gene>
<dbReference type="GO" id="GO:0016787">
    <property type="term" value="F:hydrolase activity"/>
    <property type="evidence" value="ECO:0007669"/>
    <property type="project" value="UniProtKB-KW"/>
</dbReference>
<dbReference type="Gene3D" id="3.40.710.10">
    <property type="entry name" value="DD-peptidase/beta-lactamase superfamily"/>
    <property type="match status" value="1"/>
</dbReference>
<organism evidence="3 4">
    <name type="scientific">Caballeronia arationis</name>
    <dbReference type="NCBI Taxonomy" id="1777142"/>
    <lineage>
        <taxon>Bacteria</taxon>
        <taxon>Pseudomonadati</taxon>
        <taxon>Pseudomonadota</taxon>
        <taxon>Betaproteobacteria</taxon>
        <taxon>Burkholderiales</taxon>
        <taxon>Burkholderiaceae</taxon>
        <taxon>Caballeronia</taxon>
    </lineage>
</organism>
<dbReference type="InterPro" id="IPR050789">
    <property type="entry name" value="Diverse_Enzym_Activities"/>
</dbReference>
<dbReference type="Proteomes" id="UP000219522">
    <property type="component" value="Unassembled WGS sequence"/>
</dbReference>
<dbReference type="RefSeq" id="WP_062640986.1">
    <property type="nucleotide sequence ID" value="NZ_FCOG02000095.1"/>
</dbReference>
<sequence>MPHDELQRAVQFAIDHETTWDRSVDGVFGVHPNDPPPWNRLLGPVHDRGPVSGTIAVDGRVLASWGEPDRADLTFSIAKTYLALLAGVAHDRGLLPDVDEPICRRVPGIGFDDEHNASVTWAQMLQQTSEWQGTCFGLPDQADHFRAVTFGEPPDGKKGELRALRTPGTYWEYNDVRINQLSLALLHLFGRPLPEVFREAIMRPVGAGEQWQWVGYDHAWVEIDGRRVQSVPGGTHWGGGLSISANDQSKVAQMLLDDGMANGRRLLSSEWLARMRTPCAIAPFYGYLVWLNHEQRVFPSVPASSWFAIGAGSSFMWIEPERRMTAIVRWLNPEHADAFFGLVLEAVDAGTVDSGARGPLYAV</sequence>
<evidence type="ECO:0000313" key="3">
    <source>
        <dbReference type="EMBL" id="SOE57162.1"/>
    </source>
</evidence>
<dbReference type="PANTHER" id="PTHR43283">
    <property type="entry name" value="BETA-LACTAMASE-RELATED"/>
    <property type="match status" value="1"/>
</dbReference>
<keyword evidence="1" id="KW-0378">Hydrolase</keyword>
<dbReference type="SUPFAM" id="SSF56601">
    <property type="entry name" value="beta-lactamase/transpeptidase-like"/>
    <property type="match status" value="1"/>
</dbReference>
<evidence type="ECO:0000313" key="4">
    <source>
        <dbReference type="Proteomes" id="UP000219522"/>
    </source>
</evidence>
<name>A0A7Z7N1S6_9BURK</name>
<proteinExistence type="predicted"/>
<reference evidence="3 4" key="1">
    <citation type="submission" date="2017-09" db="EMBL/GenBank/DDBJ databases">
        <authorList>
            <person name="Varghese N."/>
            <person name="Submissions S."/>
        </authorList>
    </citation>
    <scope>NUCLEOTIDE SEQUENCE [LARGE SCALE GENOMIC DNA]</scope>
    <source>
        <strain evidence="3 4">OK806</strain>
    </source>
</reference>
<dbReference type="InterPro" id="IPR001466">
    <property type="entry name" value="Beta-lactam-related"/>
</dbReference>
<dbReference type="PANTHER" id="PTHR43283:SF11">
    <property type="entry name" value="BETA-LACTAMASE-RELATED DOMAIN-CONTAINING PROTEIN"/>
    <property type="match status" value="1"/>
</dbReference>
<comment type="caution">
    <text evidence="3">The sequence shown here is derived from an EMBL/GenBank/DDBJ whole genome shotgun (WGS) entry which is preliminary data.</text>
</comment>
<evidence type="ECO:0000259" key="2">
    <source>
        <dbReference type="Pfam" id="PF00144"/>
    </source>
</evidence>
<dbReference type="Pfam" id="PF00144">
    <property type="entry name" value="Beta-lactamase"/>
    <property type="match status" value="1"/>
</dbReference>